<dbReference type="InterPro" id="IPR002893">
    <property type="entry name" value="Znf_MYND"/>
</dbReference>
<dbReference type="GO" id="GO:0000981">
    <property type="term" value="F:DNA-binding transcription factor activity, RNA polymerase II-specific"/>
    <property type="evidence" value="ECO:0007669"/>
    <property type="project" value="TreeGrafter"/>
</dbReference>
<dbReference type="PANTHER" id="PTHR10237:SF14">
    <property type="entry name" value="MYND-TYPE DOMAIN-CONTAINING PROTEIN"/>
    <property type="match status" value="1"/>
</dbReference>
<dbReference type="PROSITE" id="PS01360">
    <property type="entry name" value="ZF_MYND_1"/>
    <property type="match status" value="1"/>
</dbReference>
<dbReference type="Pfam" id="PF14737">
    <property type="entry name" value="DUF4470"/>
    <property type="match status" value="1"/>
</dbReference>
<keyword evidence="2 4" id="KW-0863">Zinc-finger</keyword>
<dbReference type="AlphaFoldDB" id="A0A6A6RF19"/>
<dbReference type="EMBL" id="MU004181">
    <property type="protein sequence ID" value="KAF2502343.1"/>
    <property type="molecule type" value="Genomic_DNA"/>
</dbReference>
<dbReference type="GO" id="GO:0005634">
    <property type="term" value="C:nucleus"/>
    <property type="evidence" value="ECO:0007669"/>
    <property type="project" value="TreeGrafter"/>
</dbReference>
<evidence type="ECO:0000313" key="7">
    <source>
        <dbReference type="Proteomes" id="UP000799750"/>
    </source>
</evidence>
<reference evidence="6" key="1">
    <citation type="journal article" date="2020" name="Stud. Mycol.">
        <title>101 Dothideomycetes genomes: a test case for predicting lifestyles and emergence of pathogens.</title>
        <authorList>
            <person name="Haridas S."/>
            <person name="Albert R."/>
            <person name="Binder M."/>
            <person name="Bloem J."/>
            <person name="Labutti K."/>
            <person name="Salamov A."/>
            <person name="Andreopoulos B."/>
            <person name="Baker S."/>
            <person name="Barry K."/>
            <person name="Bills G."/>
            <person name="Bluhm B."/>
            <person name="Cannon C."/>
            <person name="Castanera R."/>
            <person name="Culley D."/>
            <person name="Daum C."/>
            <person name="Ezra D."/>
            <person name="Gonzalez J."/>
            <person name="Henrissat B."/>
            <person name="Kuo A."/>
            <person name="Liang C."/>
            <person name="Lipzen A."/>
            <person name="Lutzoni F."/>
            <person name="Magnuson J."/>
            <person name="Mondo S."/>
            <person name="Nolan M."/>
            <person name="Ohm R."/>
            <person name="Pangilinan J."/>
            <person name="Park H.-J."/>
            <person name="Ramirez L."/>
            <person name="Alfaro M."/>
            <person name="Sun H."/>
            <person name="Tritt A."/>
            <person name="Yoshinaga Y."/>
            <person name="Zwiers L.-H."/>
            <person name="Turgeon B."/>
            <person name="Goodwin S."/>
            <person name="Spatafora J."/>
            <person name="Crous P."/>
            <person name="Grigoriev I."/>
        </authorList>
    </citation>
    <scope>NUCLEOTIDE SEQUENCE</scope>
    <source>
        <strain evidence="6">CBS 269.34</strain>
    </source>
</reference>
<proteinExistence type="predicted"/>
<dbReference type="GO" id="GO:0008270">
    <property type="term" value="F:zinc ion binding"/>
    <property type="evidence" value="ECO:0007669"/>
    <property type="project" value="UniProtKB-KW"/>
</dbReference>
<name>A0A6A6RF19_9PEZI</name>
<dbReference type="Pfam" id="PF01753">
    <property type="entry name" value="zf-MYND"/>
    <property type="match status" value="1"/>
</dbReference>
<evidence type="ECO:0000313" key="6">
    <source>
        <dbReference type="EMBL" id="KAF2502343.1"/>
    </source>
</evidence>
<feature type="domain" description="MYND-type" evidence="5">
    <location>
        <begin position="1171"/>
        <end position="1213"/>
    </location>
</feature>
<dbReference type="InterPro" id="IPR027974">
    <property type="entry name" value="DUF4470"/>
</dbReference>
<dbReference type="Gene3D" id="6.10.140.2220">
    <property type="match status" value="1"/>
</dbReference>
<sequence>MQAAHINLLSFFYPIGNTPAAFLTQSIPPEQSVDVLLLGCGDVRSILFTAYMNQNNDHQTLDFTCCDIEAAIIARNVLLFTMISEDDVGVRDETLWNIYYHFYLDDESLASLLFQSQKLLAAASTLDHWHDSKYGRFLKFCDANTISGVKAIWNKWADSDGNAKTKAHHRKRFETELSLATDLDMGTGPNVTAVRSAGPLSIQAVREVSQVHADFWRFGVTTTDSKRITASTHPNPTFSSTASDNATIHYGTNPITGFHLATAYAPLTNDSPLRPMNDGIPQTGIVVQSAKTEFYSWVTAFQISIKKKLCFRFFAGDAMAFCHTLHRDDNNNWYHDMWHSKPIILDPVSYGAHGTAPVTFDVVDTSNLADHVGAVNLLVAAVPILSKSPCSTLYVETSLRHQETTEETVNALLCGNFQTIAFLFGVLPVEYWTNVSELGTTIDHTVDSFSSITKMQSGSARQLRSKMALKHCPTSDFTRAWHDHRMHVDPLELSRLLCNTYLAMFRNEDHAAMMASLISQKSINYTLQNSSKVQHNRGSFALLLRFLRERIETDWSNMMNKLIQKISEDQTLMFGRNYLQELFVYLYVFGVHHNTTYLPNPRMHQTAGVPIGPCLWKDVPPVVCITLKVPCSKLGVFTSLSKRELSTPPVRCTLNSLDRLTNSFSALNMSFGTMSSSGSRDDDDFRLRITEDDRGWSGKEPVLVSFLAPTWFVVRDFHKTLVSFGVVSTPLSTPTFVRALGDRLNVYQTTLGDKDHVFVTKHAPNLSGLPSLPNLGQSVASASSFRTTAEAVLTKPVPGNSEDPRVVFTATMSAASLSNITAHLDIIFADHKSLLTGGALVQIHQQSSFNINLTIGESPRRYLFRFPIPVLESRCRVRIARKSSYVEVVATALVPSAFAQRPDMVYLMFPEKSNDVLWNVPYTSSDYLPILDVAKKAEMQWLVTHISMMFSANERQMKRENRSAGAFFPVHDDLRTNFKDSLFTMFMNFSVPKGRRLRIFGINQPEDGGLHAIFFIQSLRLDLANATVLLDGAVLVLTDNVCENIRPFIAALSADANFRNIDVNADELKLWKHAIPAFAERCRSWKHLSTCEYKTQQRIPSSYAHGKQVICSCGNGKLPSSFIQGVPKWDMVKDYAVRVAISPVFPVPYVEALAGMDSTSRELSKVNVEACAFCRKTTDEIGTTLMRCGRCQNMKYCSKPCQKADWKRHKKICKPKTWVT</sequence>
<evidence type="ECO:0000256" key="4">
    <source>
        <dbReference type="PROSITE-ProRule" id="PRU00134"/>
    </source>
</evidence>
<dbReference type="Proteomes" id="UP000799750">
    <property type="component" value="Unassembled WGS sequence"/>
</dbReference>
<dbReference type="OrthoDB" id="432970at2759"/>
<dbReference type="PROSITE" id="PS50865">
    <property type="entry name" value="ZF_MYND_2"/>
    <property type="match status" value="1"/>
</dbReference>
<dbReference type="PANTHER" id="PTHR10237">
    <property type="entry name" value="DEFORMED EPIDERMAL AUTOREGULATORY FACTOR 1 HOMOLOG SUPPRESSIN"/>
    <property type="match status" value="1"/>
</dbReference>
<dbReference type="SUPFAM" id="SSF144232">
    <property type="entry name" value="HIT/MYND zinc finger-like"/>
    <property type="match status" value="1"/>
</dbReference>
<accession>A0A6A6RF19</accession>
<dbReference type="InterPro" id="IPR024119">
    <property type="entry name" value="TF_DEAF-1"/>
</dbReference>
<evidence type="ECO:0000259" key="5">
    <source>
        <dbReference type="PROSITE" id="PS50865"/>
    </source>
</evidence>
<evidence type="ECO:0000256" key="3">
    <source>
        <dbReference type="ARBA" id="ARBA00022833"/>
    </source>
</evidence>
<protein>
    <recommendedName>
        <fullName evidence="5">MYND-type domain-containing protein</fullName>
    </recommendedName>
</protein>
<evidence type="ECO:0000256" key="2">
    <source>
        <dbReference type="ARBA" id="ARBA00022771"/>
    </source>
</evidence>
<gene>
    <name evidence="6" type="ORF">BU16DRAFT_554409</name>
</gene>
<keyword evidence="1" id="KW-0479">Metal-binding</keyword>
<keyword evidence="3" id="KW-0862">Zinc</keyword>
<evidence type="ECO:0000256" key="1">
    <source>
        <dbReference type="ARBA" id="ARBA00022723"/>
    </source>
</evidence>
<organism evidence="6 7">
    <name type="scientific">Lophium mytilinum</name>
    <dbReference type="NCBI Taxonomy" id="390894"/>
    <lineage>
        <taxon>Eukaryota</taxon>
        <taxon>Fungi</taxon>
        <taxon>Dikarya</taxon>
        <taxon>Ascomycota</taxon>
        <taxon>Pezizomycotina</taxon>
        <taxon>Dothideomycetes</taxon>
        <taxon>Pleosporomycetidae</taxon>
        <taxon>Mytilinidiales</taxon>
        <taxon>Mytilinidiaceae</taxon>
        <taxon>Lophium</taxon>
    </lineage>
</organism>
<keyword evidence="7" id="KW-1185">Reference proteome</keyword>